<dbReference type="GO" id="GO:0003723">
    <property type="term" value="F:RNA binding"/>
    <property type="evidence" value="ECO:0007669"/>
    <property type="project" value="UniProtKB-UniRule"/>
</dbReference>
<protein>
    <recommendedName>
        <fullName evidence="2">DRBM domain-containing protein</fullName>
    </recommendedName>
</protein>
<dbReference type="Pfam" id="PF00035">
    <property type="entry name" value="dsrm"/>
    <property type="match status" value="1"/>
</dbReference>
<dbReference type="OrthoDB" id="300767at2759"/>
<dbReference type="PROSITE" id="PS50137">
    <property type="entry name" value="DS_RBD"/>
    <property type="match status" value="1"/>
</dbReference>
<evidence type="ECO:0000313" key="4">
    <source>
        <dbReference type="Proteomes" id="UP000683925"/>
    </source>
</evidence>
<gene>
    <name evidence="3" type="ORF">POCTA_138.1.T0660020</name>
</gene>
<proteinExistence type="predicted"/>
<comment type="caution">
    <text evidence="3">The sequence shown here is derived from an EMBL/GenBank/DDBJ whole genome shotgun (WGS) entry which is preliminary data.</text>
</comment>
<reference evidence="3" key="1">
    <citation type="submission" date="2021-01" db="EMBL/GenBank/DDBJ databases">
        <authorList>
            <consortium name="Genoscope - CEA"/>
            <person name="William W."/>
        </authorList>
    </citation>
    <scope>NUCLEOTIDE SEQUENCE</scope>
</reference>
<keyword evidence="1" id="KW-0694">RNA-binding</keyword>
<feature type="domain" description="DRBM" evidence="2">
    <location>
        <begin position="1"/>
        <end position="71"/>
    </location>
</feature>
<dbReference type="OMA" id="QINIWVK"/>
<keyword evidence="4" id="KW-1185">Reference proteome</keyword>
<evidence type="ECO:0000259" key="2">
    <source>
        <dbReference type="PROSITE" id="PS50137"/>
    </source>
</evidence>
<accession>A0A8S1VFL4</accession>
<evidence type="ECO:0000256" key="1">
    <source>
        <dbReference type="PROSITE-ProRule" id="PRU00266"/>
    </source>
</evidence>
<sequence length="507" mass="59829">MQKKLSKIKETFDKLKNYTYKFIVTTPEQGTNSEFSCKLFVNSLLISNGFGKNTKIAKQQCADIGYDELMKKDWEFAEKNNFIIPKDEHYQNLLSLIQKIKQELHIQKDLEEKIEQSDGYKQCHLEFDNLKSEGFSFIESNARKTSAYNLIQAIFEKYRNLQHHDNINSLQQNHFGRQSGQVSQDSFKKVKLEYNDNIYQNTPLRFINNLQNNQQTQIQVIQQKIEIPEAAQVFPVYQNVHLDKNQINENNTLCFQLAKQLQLNNESSFIFLMFIQQLNGFNFQIAGSFISKSIRITKPELDIILQISDQNEIKFQKLLQDSETEFRIQKENNVIILSYNSQPIQTRLKIQVPSLKIKLYCYYNYNLIDEQHSSHSNEMSQYSQKYDQLYFSSLSLCLAHQWRDDNLELLPKQLLDYLVVQTTNQFNYLNSPYQVLCQIIYLLKIGILDELSQGNQNEKELNPFLQSIGSFYLELIHNISDETLRQIKQIAGQWNKQQINIWVKKYI</sequence>
<evidence type="ECO:0000313" key="3">
    <source>
        <dbReference type="EMBL" id="CAD8175737.1"/>
    </source>
</evidence>
<organism evidence="3 4">
    <name type="scientific">Paramecium octaurelia</name>
    <dbReference type="NCBI Taxonomy" id="43137"/>
    <lineage>
        <taxon>Eukaryota</taxon>
        <taxon>Sar</taxon>
        <taxon>Alveolata</taxon>
        <taxon>Ciliophora</taxon>
        <taxon>Intramacronucleata</taxon>
        <taxon>Oligohymenophorea</taxon>
        <taxon>Peniculida</taxon>
        <taxon>Parameciidae</taxon>
        <taxon>Paramecium</taxon>
    </lineage>
</organism>
<dbReference type="EMBL" id="CAJJDP010000065">
    <property type="protein sequence ID" value="CAD8175737.1"/>
    <property type="molecule type" value="Genomic_DNA"/>
</dbReference>
<dbReference type="InterPro" id="IPR014720">
    <property type="entry name" value="dsRBD_dom"/>
</dbReference>
<name>A0A8S1VFL4_PAROT</name>
<dbReference type="AlphaFoldDB" id="A0A8S1VFL4"/>
<dbReference type="Proteomes" id="UP000683925">
    <property type="component" value="Unassembled WGS sequence"/>
</dbReference>